<sequence>MAYGLTQILLLENTAGAQAMTKLTLETLGGFQIWTASEGNEVLNILQYNRPDLIILDEDMHENMQATDDSSAYRIVQEVFNDNPVPTIFMTSREINSSTDRFAKAGAIAVISKPFDPMTLSSLIENIWKSWHIAV</sequence>
<dbReference type="SUPFAM" id="SSF52172">
    <property type="entry name" value="CheY-like"/>
    <property type="match status" value="1"/>
</dbReference>
<dbReference type="PROSITE" id="PS50110">
    <property type="entry name" value="RESPONSE_REGULATORY"/>
    <property type="match status" value="1"/>
</dbReference>
<dbReference type="InterPro" id="IPR011006">
    <property type="entry name" value="CheY-like_superfamily"/>
</dbReference>
<dbReference type="SMART" id="SM00448">
    <property type="entry name" value="REC"/>
    <property type="match status" value="1"/>
</dbReference>
<dbReference type="Gene3D" id="3.40.50.2300">
    <property type="match status" value="1"/>
</dbReference>
<gene>
    <name evidence="3" type="ORF">MNBD_GAMMA12-3661</name>
</gene>
<organism evidence="3">
    <name type="scientific">hydrothermal vent metagenome</name>
    <dbReference type="NCBI Taxonomy" id="652676"/>
    <lineage>
        <taxon>unclassified sequences</taxon>
        <taxon>metagenomes</taxon>
        <taxon>ecological metagenomes</taxon>
    </lineage>
</organism>
<dbReference type="InterPro" id="IPR001789">
    <property type="entry name" value="Sig_transdc_resp-reg_receiver"/>
</dbReference>
<dbReference type="GO" id="GO:0000160">
    <property type="term" value="P:phosphorelay signal transduction system"/>
    <property type="evidence" value="ECO:0007669"/>
    <property type="project" value="InterPro"/>
</dbReference>
<keyword evidence="1" id="KW-0597">Phosphoprotein</keyword>
<reference evidence="3" key="1">
    <citation type="submission" date="2018-06" db="EMBL/GenBank/DDBJ databases">
        <authorList>
            <person name="Zhirakovskaya E."/>
        </authorList>
    </citation>
    <scope>NUCLEOTIDE SEQUENCE</scope>
</reference>
<feature type="domain" description="Response regulatory" evidence="2">
    <location>
        <begin position="7"/>
        <end position="128"/>
    </location>
</feature>
<protein>
    <submittedName>
        <fullName evidence="3">Two-component transcriptional response regulator, LuxR family</fullName>
    </submittedName>
</protein>
<dbReference type="InterPro" id="IPR050595">
    <property type="entry name" value="Bact_response_regulator"/>
</dbReference>
<dbReference type="AlphaFoldDB" id="A0A3B0YI71"/>
<dbReference type="PANTHER" id="PTHR44591">
    <property type="entry name" value="STRESS RESPONSE REGULATOR PROTEIN 1"/>
    <property type="match status" value="1"/>
</dbReference>
<evidence type="ECO:0000313" key="3">
    <source>
        <dbReference type="EMBL" id="VAW76450.1"/>
    </source>
</evidence>
<accession>A0A3B0YI71</accession>
<dbReference type="EMBL" id="UOFL01000108">
    <property type="protein sequence ID" value="VAW76450.1"/>
    <property type="molecule type" value="Genomic_DNA"/>
</dbReference>
<name>A0A3B0YI71_9ZZZZ</name>
<dbReference type="Pfam" id="PF00072">
    <property type="entry name" value="Response_reg"/>
    <property type="match status" value="1"/>
</dbReference>
<evidence type="ECO:0000259" key="2">
    <source>
        <dbReference type="PROSITE" id="PS50110"/>
    </source>
</evidence>
<proteinExistence type="predicted"/>
<evidence type="ECO:0000256" key="1">
    <source>
        <dbReference type="ARBA" id="ARBA00022553"/>
    </source>
</evidence>
<dbReference type="PANTHER" id="PTHR44591:SF3">
    <property type="entry name" value="RESPONSE REGULATORY DOMAIN-CONTAINING PROTEIN"/>
    <property type="match status" value="1"/>
</dbReference>